<keyword evidence="3" id="KW-1185">Reference proteome</keyword>
<dbReference type="Proteomes" id="UP000240883">
    <property type="component" value="Unassembled WGS sequence"/>
</dbReference>
<evidence type="ECO:0000313" key="3">
    <source>
        <dbReference type="Proteomes" id="UP000240883"/>
    </source>
</evidence>
<dbReference type="AlphaFoldDB" id="A0A2T2NEW9"/>
<name>A0A2T2NEW9_CORCC</name>
<organism evidence="2 3">
    <name type="scientific">Corynespora cassiicola Philippines</name>
    <dbReference type="NCBI Taxonomy" id="1448308"/>
    <lineage>
        <taxon>Eukaryota</taxon>
        <taxon>Fungi</taxon>
        <taxon>Dikarya</taxon>
        <taxon>Ascomycota</taxon>
        <taxon>Pezizomycotina</taxon>
        <taxon>Dothideomycetes</taxon>
        <taxon>Pleosporomycetidae</taxon>
        <taxon>Pleosporales</taxon>
        <taxon>Corynesporascaceae</taxon>
        <taxon>Corynespora</taxon>
    </lineage>
</organism>
<dbReference type="OrthoDB" id="194443at2759"/>
<gene>
    <name evidence="2" type="ORF">BS50DRAFT_637304</name>
</gene>
<protein>
    <recommendedName>
        <fullName evidence="4">BTB domain-containing protein</fullName>
    </recommendedName>
</protein>
<sequence length="255" mass="30028">MLPHRRFSSDPGACLNTTTYVPSDDFRSTDRGPDTNSQQSSKPLPLYPTDAVVYAGPELKKYCLFASQLISNSTFFFEKFNSPYNPSRKYYPVITLPEVDSGTFTAFKHSMFSQRLARWEDWDLYYPSPRTASLSGTPYRRQARILDFYIFAHDYGCKSFKQHVLKEAHGYYTETSPWYRDVKRAWEKLPSDDPLLTLLVDSQVETWPDRDEVEESPEDVEAVPKEFLWRVMRRFREVRTMGLESAIRRREEYDR</sequence>
<evidence type="ECO:0000256" key="1">
    <source>
        <dbReference type="SAM" id="MobiDB-lite"/>
    </source>
</evidence>
<accession>A0A2T2NEW9</accession>
<feature type="compositionally biased region" description="Basic and acidic residues" evidence="1">
    <location>
        <begin position="24"/>
        <end position="33"/>
    </location>
</feature>
<evidence type="ECO:0008006" key="4">
    <source>
        <dbReference type="Google" id="ProtNLM"/>
    </source>
</evidence>
<evidence type="ECO:0000313" key="2">
    <source>
        <dbReference type="EMBL" id="PSN63984.1"/>
    </source>
</evidence>
<feature type="region of interest" description="Disordered" evidence="1">
    <location>
        <begin position="1"/>
        <end position="44"/>
    </location>
</feature>
<dbReference type="EMBL" id="KZ678139">
    <property type="protein sequence ID" value="PSN63984.1"/>
    <property type="molecule type" value="Genomic_DNA"/>
</dbReference>
<proteinExistence type="predicted"/>
<reference evidence="2 3" key="1">
    <citation type="journal article" date="2018" name="Front. Microbiol.">
        <title>Genome-Wide Analysis of Corynespora cassiicola Leaf Fall Disease Putative Effectors.</title>
        <authorList>
            <person name="Lopez D."/>
            <person name="Ribeiro S."/>
            <person name="Label P."/>
            <person name="Fumanal B."/>
            <person name="Venisse J.S."/>
            <person name="Kohler A."/>
            <person name="de Oliveira R.R."/>
            <person name="Labutti K."/>
            <person name="Lipzen A."/>
            <person name="Lail K."/>
            <person name="Bauer D."/>
            <person name="Ohm R.A."/>
            <person name="Barry K.W."/>
            <person name="Spatafora J."/>
            <person name="Grigoriev I.V."/>
            <person name="Martin F.M."/>
            <person name="Pujade-Renaud V."/>
        </authorList>
    </citation>
    <scope>NUCLEOTIDE SEQUENCE [LARGE SCALE GENOMIC DNA]</scope>
    <source>
        <strain evidence="2 3">Philippines</strain>
    </source>
</reference>